<protein>
    <recommendedName>
        <fullName evidence="3">Methyltransferase domain-containing protein</fullName>
    </recommendedName>
</protein>
<dbReference type="InterPro" id="IPR056262">
    <property type="entry name" value="NpmA"/>
</dbReference>
<dbReference type="Pfam" id="PF24675">
    <property type="entry name" value="NpmA"/>
    <property type="match status" value="1"/>
</dbReference>
<evidence type="ECO:0000313" key="1">
    <source>
        <dbReference type="EMBL" id="MCA9301850.1"/>
    </source>
</evidence>
<dbReference type="SUPFAM" id="SSF53335">
    <property type="entry name" value="S-adenosyl-L-methionine-dependent methyltransferases"/>
    <property type="match status" value="1"/>
</dbReference>
<dbReference type="InterPro" id="IPR029063">
    <property type="entry name" value="SAM-dependent_MTases_sf"/>
</dbReference>
<sequence>MKVVKGNKIEEFTVEQSLTYIEGFSRVHLDIGAGDGRYVYKEAMLSVAEEKKSNTLFIALEPVSKQLEEYSKKSKKAKLSNCLFVVGSLDNIPVELEHRINSISILFPWGSLLQNVVFPEELLIPVISNVARNGRLFLTIVFGYAPEAEPSEMRRLGLEDISLNSLYEKIIPRYIKNGFKVECVRQNSREDLKKYESTWSKRLAFGQSRPVFTLDLLLQLP</sequence>
<comment type="caution">
    <text evidence="1">The sequence shown here is derived from an EMBL/GenBank/DDBJ whole genome shotgun (WGS) entry which is preliminary data.</text>
</comment>
<evidence type="ECO:0000313" key="2">
    <source>
        <dbReference type="Proteomes" id="UP000714817"/>
    </source>
</evidence>
<reference evidence="1" key="2">
    <citation type="journal article" date="2021" name="Microbiome">
        <title>Successional dynamics and alternative stable states in a saline activated sludge microbial community over 9 years.</title>
        <authorList>
            <person name="Wang Y."/>
            <person name="Ye J."/>
            <person name="Ju F."/>
            <person name="Liu L."/>
            <person name="Boyd J.A."/>
            <person name="Deng Y."/>
            <person name="Parks D.H."/>
            <person name="Jiang X."/>
            <person name="Yin X."/>
            <person name="Woodcroft B.J."/>
            <person name="Tyson G.W."/>
            <person name="Hugenholtz P."/>
            <person name="Polz M.F."/>
            <person name="Zhang T."/>
        </authorList>
    </citation>
    <scope>NUCLEOTIDE SEQUENCE</scope>
    <source>
        <strain evidence="1">HKST-UBA80</strain>
    </source>
</reference>
<accession>A0A955IWU0</accession>
<dbReference type="Proteomes" id="UP000714817">
    <property type="component" value="Unassembled WGS sequence"/>
</dbReference>
<evidence type="ECO:0008006" key="3">
    <source>
        <dbReference type="Google" id="ProtNLM"/>
    </source>
</evidence>
<dbReference type="AlphaFoldDB" id="A0A955IWU0"/>
<reference evidence="1" key="1">
    <citation type="submission" date="2020-04" db="EMBL/GenBank/DDBJ databases">
        <authorList>
            <person name="Zhang T."/>
        </authorList>
    </citation>
    <scope>NUCLEOTIDE SEQUENCE</scope>
    <source>
        <strain evidence="1">HKST-UBA80</strain>
    </source>
</reference>
<name>A0A955IWU0_UNCKA</name>
<gene>
    <name evidence="1" type="ORF">KDA10_00580</name>
</gene>
<dbReference type="Gene3D" id="3.40.50.150">
    <property type="entry name" value="Vaccinia Virus protein VP39"/>
    <property type="match status" value="1"/>
</dbReference>
<organism evidence="1 2">
    <name type="scientific">candidate division WWE3 bacterium</name>
    <dbReference type="NCBI Taxonomy" id="2053526"/>
    <lineage>
        <taxon>Bacteria</taxon>
        <taxon>Katanobacteria</taxon>
    </lineage>
</organism>
<proteinExistence type="predicted"/>
<dbReference type="EMBL" id="JAGQNY010000002">
    <property type="protein sequence ID" value="MCA9301850.1"/>
    <property type="molecule type" value="Genomic_DNA"/>
</dbReference>